<protein>
    <submittedName>
        <fullName evidence="2">Uncharacterized protein</fullName>
    </submittedName>
</protein>
<organism evidence="2 3">
    <name type="scientific">Amblyomma americanum</name>
    <name type="common">Lone star tick</name>
    <dbReference type="NCBI Taxonomy" id="6943"/>
    <lineage>
        <taxon>Eukaryota</taxon>
        <taxon>Metazoa</taxon>
        <taxon>Ecdysozoa</taxon>
        <taxon>Arthropoda</taxon>
        <taxon>Chelicerata</taxon>
        <taxon>Arachnida</taxon>
        <taxon>Acari</taxon>
        <taxon>Parasitiformes</taxon>
        <taxon>Ixodida</taxon>
        <taxon>Ixodoidea</taxon>
        <taxon>Ixodidae</taxon>
        <taxon>Amblyomminae</taxon>
        <taxon>Amblyomma</taxon>
    </lineage>
</organism>
<dbReference type="EMBL" id="JARKHS020032920">
    <property type="protein sequence ID" value="KAK8759559.1"/>
    <property type="molecule type" value="Genomic_DNA"/>
</dbReference>
<feature type="region of interest" description="Disordered" evidence="1">
    <location>
        <begin position="35"/>
        <end position="56"/>
    </location>
</feature>
<name>A0AAQ4DAR9_AMBAM</name>
<proteinExistence type="predicted"/>
<evidence type="ECO:0000256" key="1">
    <source>
        <dbReference type="SAM" id="MobiDB-lite"/>
    </source>
</evidence>
<evidence type="ECO:0000313" key="3">
    <source>
        <dbReference type="Proteomes" id="UP001321473"/>
    </source>
</evidence>
<evidence type="ECO:0000313" key="2">
    <source>
        <dbReference type="EMBL" id="KAK8759559.1"/>
    </source>
</evidence>
<dbReference type="AlphaFoldDB" id="A0AAQ4DAR9"/>
<dbReference type="Proteomes" id="UP001321473">
    <property type="component" value="Unassembled WGS sequence"/>
</dbReference>
<sequence length="72" mass="7877">MEYPKTGGGAPTACPVKEKPTFGYVQKLMDCVESESSKQKSRKKQKASSPIPPQLSSCYSRVAKEDVVQVKV</sequence>
<keyword evidence="3" id="KW-1185">Reference proteome</keyword>
<reference evidence="2 3" key="1">
    <citation type="journal article" date="2023" name="Arcadia Sci">
        <title>De novo assembly of a long-read Amblyomma americanum tick genome.</title>
        <authorList>
            <person name="Chou S."/>
            <person name="Poskanzer K.E."/>
            <person name="Rollins M."/>
            <person name="Thuy-Boun P.S."/>
        </authorList>
    </citation>
    <scope>NUCLEOTIDE SEQUENCE [LARGE SCALE GENOMIC DNA]</scope>
    <source>
        <strain evidence="2">F_SG_1</strain>
        <tissue evidence="2">Salivary glands</tissue>
    </source>
</reference>
<comment type="caution">
    <text evidence="2">The sequence shown here is derived from an EMBL/GenBank/DDBJ whole genome shotgun (WGS) entry which is preliminary data.</text>
</comment>
<accession>A0AAQ4DAR9</accession>
<gene>
    <name evidence="2" type="ORF">V5799_002809</name>
</gene>